<reference evidence="3 4" key="1">
    <citation type="submission" date="2019-02" db="EMBL/GenBank/DDBJ databases">
        <title>Genomic Encyclopedia of Type Strains, Phase IV (KMG-IV): sequencing the most valuable type-strain genomes for metagenomic binning, comparative biology and taxonomic classification.</title>
        <authorList>
            <person name="Goeker M."/>
        </authorList>
    </citation>
    <scope>NUCLEOTIDE SEQUENCE [LARGE SCALE GENOMIC DNA]</scope>
    <source>
        <strain evidence="3 4">DSM 105135</strain>
    </source>
</reference>
<feature type="signal peptide" evidence="1">
    <location>
        <begin position="1"/>
        <end position="22"/>
    </location>
</feature>
<dbReference type="InterPro" id="IPR002913">
    <property type="entry name" value="START_lipid-bd_dom"/>
</dbReference>
<dbReference type="InterPro" id="IPR023393">
    <property type="entry name" value="START-like_dom_sf"/>
</dbReference>
<dbReference type="RefSeq" id="WP_165391445.1">
    <property type="nucleotide sequence ID" value="NZ_SHKX01000013.1"/>
</dbReference>
<feature type="domain" description="START" evidence="2">
    <location>
        <begin position="62"/>
        <end position="189"/>
    </location>
</feature>
<dbReference type="GO" id="GO:0008289">
    <property type="term" value="F:lipid binding"/>
    <property type="evidence" value="ECO:0007669"/>
    <property type="project" value="InterPro"/>
</dbReference>
<proteinExistence type="predicted"/>
<name>A0A4Q7YM29_9GAMM</name>
<evidence type="ECO:0000256" key="1">
    <source>
        <dbReference type="SAM" id="SignalP"/>
    </source>
</evidence>
<feature type="chain" id="PRO_5020699120" evidence="1">
    <location>
        <begin position="23"/>
        <end position="232"/>
    </location>
</feature>
<protein>
    <submittedName>
        <fullName evidence="3">START domain-containing protein</fullName>
    </submittedName>
</protein>
<dbReference type="Proteomes" id="UP000292423">
    <property type="component" value="Unassembled WGS sequence"/>
</dbReference>
<dbReference type="Gene3D" id="3.30.530.20">
    <property type="match status" value="1"/>
</dbReference>
<keyword evidence="1" id="KW-0732">Signal</keyword>
<dbReference type="PANTHER" id="PTHR19308">
    <property type="entry name" value="PHOSPHATIDYLCHOLINE TRANSFER PROTEIN"/>
    <property type="match status" value="1"/>
</dbReference>
<dbReference type="SUPFAM" id="SSF55961">
    <property type="entry name" value="Bet v1-like"/>
    <property type="match status" value="1"/>
</dbReference>
<gene>
    <name evidence="3" type="ORF">EV700_2299</name>
</gene>
<dbReference type="GO" id="GO:0005737">
    <property type="term" value="C:cytoplasm"/>
    <property type="evidence" value="ECO:0007669"/>
    <property type="project" value="UniProtKB-ARBA"/>
</dbReference>
<dbReference type="PIRSF" id="PIRSF039033">
    <property type="entry name" value="START_dom"/>
    <property type="match status" value="1"/>
</dbReference>
<sequence>MHRILKTTASGMILLAVCTAWAEPAWEPVTQARHRGEVSSYVREVPGHDVKSFKGVVDAPFPMTAILAVLADINNLPNWVFQCERARHDPAWPDVVYYMEFHTPWPVNNREAVLRNTASQDPQTLTVTINTVAIPGYVGPSRGRVRVPELNNRFVIEPLKDGGTRVSFETLVDPGGAIPAWMSNWIATSAPKDTLNALLKQAALPQYRNRSVEAVRLPGLPDLKAPSSATGK</sequence>
<keyword evidence="4" id="KW-1185">Reference proteome</keyword>
<dbReference type="AlphaFoldDB" id="A0A4Q7YM29"/>
<evidence type="ECO:0000313" key="3">
    <source>
        <dbReference type="EMBL" id="RZU38368.1"/>
    </source>
</evidence>
<dbReference type="Pfam" id="PF01852">
    <property type="entry name" value="START"/>
    <property type="match status" value="1"/>
</dbReference>
<evidence type="ECO:0000313" key="4">
    <source>
        <dbReference type="Proteomes" id="UP000292423"/>
    </source>
</evidence>
<comment type="caution">
    <text evidence="3">The sequence shown here is derived from an EMBL/GenBank/DDBJ whole genome shotgun (WGS) entry which is preliminary data.</text>
</comment>
<accession>A0A4Q7YM29</accession>
<evidence type="ECO:0000259" key="2">
    <source>
        <dbReference type="Pfam" id="PF01852"/>
    </source>
</evidence>
<organism evidence="3 4">
    <name type="scientific">Fluviicoccus keumensis</name>
    <dbReference type="NCBI Taxonomy" id="1435465"/>
    <lineage>
        <taxon>Bacteria</taxon>
        <taxon>Pseudomonadati</taxon>
        <taxon>Pseudomonadota</taxon>
        <taxon>Gammaproteobacteria</taxon>
        <taxon>Moraxellales</taxon>
        <taxon>Moraxellaceae</taxon>
        <taxon>Fluviicoccus</taxon>
    </lineage>
</organism>
<dbReference type="PANTHER" id="PTHR19308:SF14">
    <property type="entry name" value="START DOMAIN-CONTAINING PROTEIN"/>
    <property type="match status" value="1"/>
</dbReference>
<dbReference type="InterPro" id="IPR051213">
    <property type="entry name" value="START_lipid_transfer"/>
</dbReference>
<dbReference type="InterPro" id="IPR028347">
    <property type="entry name" value="START_dom_prot"/>
</dbReference>
<dbReference type="EMBL" id="SHKX01000013">
    <property type="protein sequence ID" value="RZU38368.1"/>
    <property type="molecule type" value="Genomic_DNA"/>
</dbReference>